<reference evidence="7" key="2">
    <citation type="journal article" date="2020" name="Microorganisms">
        <title>Osmotic Adaptation and Compatible Solute Biosynthesis of Phototrophic Bacteria as Revealed from Genome Analyses.</title>
        <authorList>
            <person name="Imhoff J.F."/>
            <person name="Rahn T."/>
            <person name="Kunzel S."/>
            <person name="Keller A."/>
            <person name="Neulinger S.C."/>
        </authorList>
    </citation>
    <scope>NUCLEOTIDE SEQUENCE</scope>
    <source>
        <strain evidence="7">DSM 11080</strain>
    </source>
</reference>
<dbReference type="EC" id="2.7.7.65" evidence="2"/>
<dbReference type="InterPro" id="IPR011006">
    <property type="entry name" value="CheY-like_superfamily"/>
</dbReference>
<evidence type="ECO:0000313" key="8">
    <source>
        <dbReference type="Proteomes" id="UP001296776"/>
    </source>
</evidence>
<comment type="catalytic activity">
    <reaction evidence="3">
        <text>2 GTP = 3',3'-c-di-GMP + 2 diphosphate</text>
        <dbReference type="Rhea" id="RHEA:24898"/>
        <dbReference type="ChEBI" id="CHEBI:33019"/>
        <dbReference type="ChEBI" id="CHEBI:37565"/>
        <dbReference type="ChEBI" id="CHEBI:58805"/>
        <dbReference type="EC" id="2.7.7.65"/>
    </reaction>
</comment>
<evidence type="ECO:0000256" key="3">
    <source>
        <dbReference type="ARBA" id="ARBA00034247"/>
    </source>
</evidence>
<dbReference type="PROSITE" id="PS50887">
    <property type="entry name" value="GGDEF"/>
    <property type="match status" value="1"/>
</dbReference>
<sequence>MSPSLPQSRLLIADDHPENILLLMDNLDEGCSVIVAKDGHKAVEQAFAHQPDLIMLDVMMPGMDGFEVCAILKSDSRTKEIPIIFITAMRDAADEEKGLRLGAIDYIRKPINPSVTRVRIRNHLALRRKTGLLEELALLDGLTEINNRRWFDDALSREWMRARRTEKPLSLALLDIDHFKTYNDTYGHAQGDQCLIQVAGVLRHSMKRGGDSVARYGGEEFVVLAPDTPREAAFRLLQEITAGVAALRIPHAASPVADHVTISAGIACCLPAEQDPALCLLEQADEALYQAKASGRNRVVALP</sequence>
<dbReference type="InterPro" id="IPR050469">
    <property type="entry name" value="Diguanylate_Cyclase"/>
</dbReference>
<keyword evidence="4" id="KW-0597">Phosphoprotein</keyword>
<name>A0AAJ0U2T3_9GAMM</name>
<dbReference type="Proteomes" id="UP001296776">
    <property type="component" value="Unassembled WGS sequence"/>
</dbReference>
<dbReference type="Pfam" id="PF00990">
    <property type="entry name" value="GGDEF"/>
    <property type="match status" value="1"/>
</dbReference>
<feature type="domain" description="GGDEF" evidence="6">
    <location>
        <begin position="167"/>
        <end position="303"/>
    </location>
</feature>
<dbReference type="InterPro" id="IPR000160">
    <property type="entry name" value="GGDEF_dom"/>
</dbReference>
<feature type="modified residue" description="4-aspartylphosphate" evidence="4">
    <location>
        <position position="57"/>
    </location>
</feature>
<dbReference type="NCBIfam" id="TIGR00254">
    <property type="entry name" value="GGDEF"/>
    <property type="match status" value="1"/>
</dbReference>
<dbReference type="AlphaFoldDB" id="A0AAJ0U2T3"/>
<dbReference type="EMBL" id="NRSJ01000006">
    <property type="protein sequence ID" value="MBK1704038.1"/>
    <property type="molecule type" value="Genomic_DNA"/>
</dbReference>
<dbReference type="SMART" id="SM00267">
    <property type="entry name" value="GGDEF"/>
    <property type="match status" value="1"/>
</dbReference>
<feature type="domain" description="Response regulatory" evidence="5">
    <location>
        <begin position="9"/>
        <end position="124"/>
    </location>
</feature>
<evidence type="ECO:0000256" key="1">
    <source>
        <dbReference type="ARBA" id="ARBA00001946"/>
    </source>
</evidence>
<dbReference type="FunFam" id="3.30.70.270:FF:000001">
    <property type="entry name" value="Diguanylate cyclase domain protein"/>
    <property type="match status" value="1"/>
</dbReference>
<keyword evidence="8" id="KW-1185">Reference proteome</keyword>
<dbReference type="GO" id="GO:1902201">
    <property type="term" value="P:negative regulation of bacterial-type flagellum-dependent cell motility"/>
    <property type="evidence" value="ECO:0007669"/>
    <property type="project" value="TreeGrafter"/>
</dbReference>
<comment type="caution">
    <text evidence="7">The sequence shown here is derived from an EMBL/GenBank/DDBJ whole genome shotgun (WGS) entry which is preliminary data.</text>
</comment>
<dbReference type="GO" id="GO:0052621">
    <property type="term" value="F:diguanylate cyclase activity"/>
    <property type="evidence" value="ECO:0007669"/>
    <property type="project" value="UniProtKB-EC"/>
</dbReference>
<evidence type="ECO:0000259" key="5">
    <source>
        <dbReference type="PROSITE" id="PS50110"/>
    </source>
</evidence>
<evidence type="ECO:0000256" key="2">
    <source>
        <dbReference type="ARBA" id="ARBA00012528"/>
    </source>
</evidence>
<accession>A0AAJ0U2T3</accession>
<dbReference type="Pfam" id="PF00072">
    <property type="entry name" value="Response_reg"/>
    <property type="match status" value="1"/>
</dbReference>
<dbReference type="GO" id="GO:0043709">
    <property type="term" value="P:cell adhesion involved in single-species biofilm formation"/>
    <property type="evidence" value="ECO:0007669"/>
    <property type="project" value="TreeGrafter"/>
</dbReference>
<dbReference type="PANTHER" id="PTHR45138:SF9">
    <property type="entry name" value="DIGUANYLATE CYCLASE DGCM-RELATED"/>
    <property type="match status" value="1"/>
</dbReference>
<evidence type="ECO:0000259" key="6">
    <source>
        <dbReference type="PROSITE" id="PS50887"/>
    </source>
</evidence>
<evidence type="ECO:0000256" key="4">
    <source>
        <dbReference type="PROSITE-ProRule" id="PRU00169"/>
    </source>
</evidence>
<dbReference type="PROSITE" id="PS50110">
    <property type="entry name" value="RESPONSE_REGULATORY"/>
    <property type="match status" value="1"/>
</dbReference>
<evidence type="ECO:0000313" key="7">
    <source>
        <dbReference type="EMBL" id="MBK1704038.1"/>
    </source>
</evidence>
<dbReference type="PANTHER" id="PTHR45138">
    <property type="entry name" value="REGULATORY COMPONENTS OF SENSORY TRANSDUCTION SYSTEM"/>
    <property type="match status" value="1"/>
</dbReference>
<dbReference type="SUPFAM" id="SSF55073">
    <property type="entry name" value="Nucleotide cyclase"/>
    <property type="match status" value="1"/>
</dbReference>
<dbReference type="GO" id="GO:0000160">
    <property type="term" value="P:phosphorelay signal transduction system"/>
    <property type="evidence" value="ECO:0007669"/>
    <property type="project" value="InterPro"/>
</dbReference>
<dbReference type="CDD" id="cd01949">
    <property type="entry name" value="GGDEF"/>
    <property type="match status" value="1"/>
</dbReference>
<dbReference type="Gene3D" id="3.30.70.270">
    <property type="match status" value="1"/>
</dbReference>
<dbReference type="SMART" id="SM00448">
    <property type="entry name" value="REC"/>
    <property type="match status" value="1"/>
</dbReference>
<protein>
    <recommendedName>
        <fullName evidence="2">diguanylate cyclase</fullName>
        <ecNumber evidence="2">2.7.7.65</ecNumber>
    </recommendedName>
</protein>
<dbReference type="GO" id="GO:0005886">
    <property type="term" value="C:plasma membrane"/>
    <property type="evidence" value="ECO:0007669"/>
    <property type="project" value="TreeGrafter"/>
</dbReference>
<reference evidence="7" key="1">
    <citation type="submission" date="2017-08" db="EMBL/GenBank/DDBJ databases">
        <authorList>
            <person name="Imhoff J.F."/>
            <person name="Rahn T."/>
            <person name="Kuenzel S."/>
            <person name="Neulinger S.C."/>
        </authorList>
    </citation>
    <scope>NUCLEOTIDE SEQUENCE</scope>
    <source>
        <strain evidence="7">DSM 11080</strain>
    </source>
</reference>
<dbReference type="Gene3D" id="3.40.50.2300">
    <property type="match status" value="1"/>
</dbReference>
<dbReference type="InterPro" id="IPR001789">
    <property type="entry name" value="Sig_transdc_resp-reg_receiver"/>
</dbReference>
<dbReference type="SUPFAM" id="SSF52172">
    <property type="entry name" value="CheY-like"/>
    <property type="match status" value="1"/>
</dbReference>
<organism evidence="7 8">
    <name type="scientific">Halochromatium glycolicum</name>
    <dbReference type="NCBI Taxonomy" id="85075"/>
    <lineage>
        <taxon>Bacteria</taxon>
        <taxon>Pseudomonadati</taxon>
        <taxon>Pseudomonadota</taxon>
        <taxon>Gammaproteobacteria</taxon>
        <taxon>Chromatiales</taxon>
        <taxon>Chromatiaceae</taxon>
        <taxon>Halochromatium</taxon>
    </lineage>
</organism>
<dbReference type="InterPro" id="IPR029787">
    <property type="entry name" value="Nucleotide_cyclase"/>
</dbReference>
<dbReference type="RefSeq" id="WP_200345206.1">
    <property type="nucleotide sequence ID" value="NZ_NRSJ01000006.1"/>
</dbReference>
<proteinExistence type="predicted"/>
<dbReference type="InterPro" id="IPR043128">
    <property type="entry name" value="Rev_trsase/Diguanyl_cyclase"/>
</dbReference>
<gene>
    <name evidence="7" type="ORF">CKO40_05625</name>
</gene>
<comment type="cofactor">
    <cofactor evidence="1">
        <name>Mg(2+)</name>
        <dbReference type="ChEBI" id="CHEBI:18420"/>
    </cofactor>
</comment>